<dbReference type="InterPro" id="IPR001639">
    <property type="entry name" value="T2SS_protein-GspC"/>
</dbReference>
<dbReference type="EMBL" id="QGGU01000002">
    <property type="protein sequence ID" value="PWK53781.1"/>
    <property type="molecule type" value="Genomic_DNA"/>
</dbReference>
<keyword evidence="9 11" id="KW-0472">Membrane</keyword>
<evidence type="ECO:0000256" key="6">
    <source>
        <dbReference type="ARBA" id="ARBA00022692"/>
    </source>
</evidence>
<dbReference type="Gene3D" id="2.30.42.10">
    <property type="match status" value="1"/>
</dbReference>
<evidence type="ECO:0000256" key="3">
    <source>
        <dbReference type="ARBA" id="ARBA00022448"/>
    </source>
</evidence>
<name>A0A316FYP7_9GAMM</name>
<feature type="transmembrane region" description="Helical" evidence="11">
    <location>
        <begin position="20"/>
        <end position="41"/>
    </location>
</feature>
<dbReference type="NCBIfam" id="TIGR01713">
    <property type="entry name" value="typeII_sec_gspC"/>
    <property type="match status" value="1"/>
</dbReference>
<evidence type="ECO:0000256" key="5">
    <source>
        <dbReference type="ARBA" id="ARBA00022519"/>
    </source>
</evidence>
<evidence type="ECO:0000256" key="7">
    <source>
        <dbReference type="ARBA" id="ARBA00022927"/>
    </source>
</evidence>
<dbReference type="InterPro" id="IPR036034">
    <property type="entry name" value="PDZ_sf"/>
</dbReference>
<accession>A0A316FYP7</accession>
<evidence type="ECO:0000259" key="12">
    <source>
        <dbReference type="Pfam" id="PF11356"/>
    </source>
</evidence>
<keyword evidence="8 11" id="KW-1133">Transmembrane helix</keyword>
<keyword evidence="7" id="KW-0653">Protein transport</keyword>
<reference evidence="13 14" key="1">
    <citation type="submission" date="2018-05" db="EMBL/GenBank/DDBJ databases">
        <title>Genomic Encyclopedia of Type Strains, Phase IV (KMG-IV): sequencing the most valuable type-strain genomes for metagenomic binning, comparative biology and taxonomic classification.</title>
        <authorList>
            <person name="Goeker M."/>
        </authorList>
    </citation>
    <scope>NUCLEOTIDE SEQUENCE [LARGE SCALE GENOMIC DNA]</scope>
    <source>
        <strain evidence="13 14">DSM 25350</strain>
    </source>
</reference>
<protein>
    <submittedName>
        <fullName evidence="13">Type II secretion system protein C (GspC)</fullName>
    </submittedName>
</protein>
<dbReference type="GO" id="GO:0015628">
    <property type="term" value="P:protein secretion by the type II secretion system"/>
    <property type="evidence" value="ECO:0007669"/>
    <property type="project" value="InterPro"/>
</dbReference>
<evidence type="ECO:0000313" key="14">
    <source>
        <dbReference type="Proteomes" id="UP000245790"/>
    </source>
</evidence>
<dbReference type="Pfam" id="PF11356">
    <property type="entry name" value="T2SSC"/>
    <property type="match status" value="1"/>
</dbReference>
<keyword evidence="4" id="KW-1003">Cell membrane</keyword>
<evidence type="ECO:0000256" key="2">
    <source>
        <dbReference type="ARBA" id="ARBA00007986"/>
    </source>
</evidence>
<dbReference type="Proteomes" id="UP000245790">
    <property type="component" value="Unassembled WGS sequence"/>
</dbReference>
<evidence type="ECO:0000313" key="13">
    <source>
        <dbReference type="EMBL" id="PWK53781.1"/>
    </source>
</evidence>
<keyword evidence="14" id="KW-1185">Reference proteome</keyword>
<gene>
    <name evidence="13" type="ORF">C8D97_102170</name>
</gene>
<dbReference type="GO" id="GO:0005886">
    <property type="term" value="C:plasma membrane"/>
    <property type="evidence" value="ECO:0007669"/>
    <property type="project" value="UniProtKB-SubCell"/>
</dbReference>
<feature type="domain" description="Type II secretion system protein GspC N-terminal" evidence="12">
    <location>
        <begin position="25"/>
        <end position="166"/>
    </location>
</feature>
<feature type="compositionally biased region" description="Basic and acidic residues" evidence="10">
    <location>
        <begin position="310"/>
        <end position="320"/>
    </location>
</feature>
<dbReference type="SUPFAM" id="SSF50156">
    <property type="entry name" value="PDZ domain-like"/>
    <property type="match status" value="1"/>
</dbReference>
<organism evidence="13 14">
    <name type="scientific">Pleionea mediterranea</name>
    <dbReference type="NCBI Taxonomy" id="523701"/>
    <lineage>
        <taxon>Bacteria</taxon>
        <taxon>Pseudomonadati</taxon>
        <taxon>Pseudomonadota</taxon>
        <taxon>Gammaproteobacteria</taxon>
        <taxon>Oceanospirillales</taxon>
        <taxon>Pleioneaceae</taxon>
        <taxon>Pleionea</taxon>
    </lineage>
</organism>
<evidence type="ECO:0000256" key="10">
    <source>
        <dbReference type="SAM" id="MobiDB-lite"/>
    </source>
</evidence>
<dbReference type="AlphaFoldDB" id="A0A316FYP7"/>
<evidence type="ECO:0000256" key="1">
    <source>
        <dbReference type="ARBA" id="ARBA00004533"/>
    </source>
</evidence>
<keyword evidence="3" id="KW-0813">Transport</keyword>
<dbReference type="InterPro" id="IPR024961">
    <property type="entry name" value="T2SS_GspC_N"/>
</dbReference>
<keyword evidence="5" id="KW-0997">Cell inner membrane</keyword>
<dbReference type="Gene3D" id="2.30.30.830">
    <property type="match status" value="1"/>
</dbReference>
<evidence type="ECO:0000256" key="11">
    <source>
        <dbReference type="SAM" id="Phobius"/>
    </source>
</evidence>
<comment type="similarity">
    <text evidence="2">Belongs to the GSP C family.</text>
</comment>
<evidence type="ECO:0000256" key="4">
    <source>
        <dbReference type="ARBA" id="ARBA00022475"/>
    </source>
</evidence>
<comment type="subcellular location">
    <subcellularLocation>
        <location evidence="1">Cell inner membrane</location>
    </subcellularLocation>
</comment>
<keyword evidence="6 11" id="KW-0812">Transmembrane</keyword>
<dbReference type="OrthoDB" id="1491375at2"/>
<proteinExistence type="inferred from homology"/>
<dbReference type="GO" id="GO:0015627">
    <property type="term" value="C:type II protein secretion system complex"/>
    <property type="evidence" value="ECO:0007669"/>
    <property type="project" value="InterPro"/>
</dbReference>
<evidence type="ECO:0000256" key="9">
    <source>
        <dbReference type="ARBA" id="ARBA00023136"/>
    </source>
</evidence>
<feature type="region of interest" description="Disordered" evidence="10">
    <location>
        <begin position="300"/>
        <end position="320"/>
    </location>
</feature>
<dbReference type="RefSeq" id="WP_109761843.1">
    <property type="nucleotide sequence ID" value="NZ_QGGU01000002.1"/>
</dbReference>
<sequence>MQVNAALLNRLNKPDPWIKLASAALLAIALYLLAKLVWLWVDAFTADYKIPPMAAKPSSQQSTQASQVSVDAIVNKHLFGDVNAAPVQQEVQQVEAEETRLPLKLRGIYASTNDKRASAIIEAGGGQQDVYFLGDKINGGRGAVLHQVQPTKVILNRNGQLESLTLEQEESAFSVEEERTTAIESRAPAAKAGNLVVDNPRVTRELNEIRDKLQSDPASLKDLMRWQPVMENGVLQGVKISPGKARRLFHELKLRRNDVVTNINGIPLNDPSQLLMLQQNLTDATEISLTLLRDGQSQDLTVRLDGGDSPDLRGGRREER</sequence>
<comment type="caution">
    <text evidence="13">The sequence shown here is derived from an EMBL/GenBank/DDBJ whole genome shotgun (WGS) entry which is preliminary data.</text>
</comment>
<evidence type="ECO:0000256" key="8">
    <source>
        <dbReference type="ARBA" id="ARBA00022989"/>
    </source>
</evidence>